<keyword evidence="3" id="KW-1185">Reference proteome</keyword>
<sequence length="53" mass="5595">LPTSIEPGDTSKGVGVDSEDRVKEDMMDDDSHLSSSPIEIVSTAELGADDMQS</sequence>
<feature type="compositionally biased region" description="Basic and acidic residues" evidence="1">
    <location>
        <begin position="18"/>
        <end position="32"/>
    </location>
</feature>
<proteinExistence type="predicted"/>
<comment type="caution">
    <text evidence="2">The sequence shown here is derived from an EMBL/GenBank/DDBJ whole genome shotgun (WGS) entry which is preliminary data.</text>
</comment>
<organism evidence="2 3">
    <name type="scientific">Corchorus capsularis</name>
    <name type="common">Jute</name>
    <dbReference type="NCBI Taxonomy" id="210143"/>
    <lineage>
        <taxon>Eukaryota</taxon>
        <taxon>Viridiplantae</taxon>
        <taxon>Streptophyta</taxon>
        <taxon>Embryophyta</taxon>
        <taxon>Tracheophyta</taxon>
        <taxon>Spermatophyta</taxon>
        <taxon>Magnoliopsida</taxon>
        <taxon>eudicotyledons</taxon>
        <taxon>Gunneridae</taxon>
        <taxon>Pentapetalae</taxon>
        <taxon>rosids</taxon>
        <taxon>malvids</taxon>
        <taxon>Malvales</taxon>
        <taxon>Malvaceae</taxon>
        <taxon>Grewioideae</taxon>
        <taxon>Apeibeae</taxon>
        <taxon>Corchorus</taxon>
    </lineage>
</organism>
<feature type="region of interest" description="Disordered" evidence="1">
    <location>
        <begin position="1"/>
        <end position="53"/>
    </location>
</feature>
<dbReference type="EMBL" id="AWWV01005952">
    <property type="protein sequence ID" value="OMP03802.1"/>
    <property type="molecule type" value="Genomic_DNA"/>
</dbReference>
<evidence type="ECO:0000313" key="2">
    <source>
        <dbReference type="EMBL" id="OMP03802.1"/>
    </source>
</evidence>
<gene>
    <name evidence="2" type="ORF">CCACVL1_02258</name>
</gene>
<reference evidence="2 3" key="1">
    <citation type="submission" date="2013-09" db="EMBL/GenBank/DDBJ databases">
        <title>Corchorus capsularis genome sequencing.</title>
        <authorList>
            <person name="Alam M."/>
            <person name="Haque M.S."/>
            <person name="Islam M.S."/>
            <person name="Emdad E.M."/>
            <person name="Islam M.M."/>
            <person name="Ahmed B."/>
            <person name="Halim A."/>
            <person name="Hossen Q.M.M."/>
            <person name="Hossain M.Z."/>
            <person name="Ahmed R."/>
            <person name="Khan M.M."/>
            <person name="Islam R."/>
            <person name="Rashid M.M."/>
            <person name="Khan S.A."/>
            <person name="Rahman M.S."/>
            <person name="Alam M."/>
        </authorList>
    </citation>
    <scope>NUCLEOTIDE SEQUENCE [LARGE SCALE GENOMIC DNA]</scope>
    <source>
        <strain evidence="3">cv. CVL-1</strain>
        <tissue evidence="2">Whole seedling</tissue>
    </source>
</reference>
<dbReference type="AlphaFoldDB" id="A0A1R3K9P1"/>
<name>A0A1R3K9P1_COCAP</name>
<evidence type="ECO:0000313" key="3">
    <source>
        <dbReference type="Proteomes" id="UP000188268"/>
    </source>
</evidence>
<evidence type="ECO:0000256" key="1">
    <source>
        <dbReference type="SAM" id="MobiDB-lite"/>
    </source>
</evidence>
<accession>A0A1R3K9P1</accession>
<dbReference type="Gramene" id="OMP03802">
    <property type="protein sequence ID" value="OMP03802"/>
    <property type="gene ID" value="CCACVL1_02258"/>
</dbReference>
<dbReference type="Proteomes" id="UP000188268">
    <property type="component" value="Unassembled WGS sequence"/>
</dbReference>
<protein>
    <submittedName>
        <fullName evidence="2">Uncharacterized protein</fullName>
    </submittedName>
</protein>
<feature type="non-terminal residue" evidence="2">
    <location>
        <position position="1"/>
    </location>
</feature>